<comment type="subunit">
    <text evidence="2">Homodimer.</text>
</comment>
<dbReference type="Pfam" id="PF02575">
    <property type="entry name" value="YbaB_DNA_bd"/>
    <property type="match status" value="1"/>
</dbReference>
<dbReference type="InterPro" id="IPR004401">
    <property type="entry name" value="YbaB/EbfC"/>
</dbReference>
<dbReference type="InterPro" id="IPR036894">
    <property type="entry name" value="YbaB-like_sf"/>
</dbReference>
<comment type="similarity">
    <text evidence="2">Belongs to the YbaB/EbfC family.</text>
</comment>
<dbReference type="NCBIfam" id="TIGR00103">
    <property type="entry name" value="DNA_YbaB_EbfC"/>
    <property type="match status" value="1"/>
</dbReference>
<proteinExistence type="inferred from homology"/>
<dbReference type="GO" id="GO:0005829">
    <property type="term" value="C:cytosol"/>
    <property type="evidence" value="ECO:0007669"/>
    <property type="project" value="TreeGrafter"/>
</dbReference>
<keyword evidence="2" id="KW-0963">Cytoplasm</keyword>
<dbReference type="PANTHER" id="PTHR33449">
    <property type="entry name" value="NUCLEOID-ASSOCIATED PROTEIN YBAB"/>
    <property type="match status" value="1"/>
</dbReference>
<dbReference type="GO" id="GO:0043590">
    <property type="term" value="C:bacterial nucleoid"/>
    <property type="evidence" value="ECO:0007669"/>
    <property type="project" value="UniProtKB-UniRule"/>
</dbReference>
<keyword evidence="4" id="KW-1185">Reference proteome</keyword>
<name>A0A4P6YT10_9LACO</name>
<dbReference type="OrthoDB" id="9795263at2"/>
<gene>
    <name evidence="3" type="ORF">EQG49_04660</name>
</gene>
<dbReference type="AlphaFoldDB" id="A0A4P6YT10"/>
<dbReference type="RefSeq" id="WP_133362885.1">
    <property type="nucleotide sequence ID" value="NZ_CP037940.1"/>
</dbReference>
<accession>A0A4P6YT10</accession>
<sequence>MFGGGNMNGMMKQMQKMQKDMQSDQAALEATEFVGVAPDDMVKLTFTGDRKLHDVVIDEKIVDPDDVDTLQDMVLVAINDAMKKIDDTTASTTNGKYTKGLSF</sequence>
<dbReference type="SUPFAM" id="SSF82607">
    <property type="entry name" value="YbaB-like"/>
    <property type="match status" value="1"/>
</dbReference>
<comment type="subcellular location">
    <subcellularLocation>
        <location evidence="2">Cytoplasm</location>
        <location evidence="2">Nucleoid</location>
    </subcellularLocation>
</comment>
<dbReference type="GO" id="GO:0003677">
    <property type="term" value="F:DNA binding"/>
    <property type="evidence" value="ECO:0007669"/>
    <property type="project" value="UniProtKB-UniRule"/>
</dbReference>
<organism evidence="3 4">
    <name type="scientific">Periweissella cryptocerci</name>
    <dbReference type="NCBI Taxonomy" id="2506420"/>
    <lineage>
        <taxon>Bacteria</taxon>
        <taxon>Bacillati</taxon>
        <taxon>Bacillota</taxon>
        <taxon>Bacilli</taxon>
        <taxon>Lactobacillales</taxon>
        <taxon>Lactobacillaceae</taxon>
        <taxon>Periweissella</taxon>
    </lineage>
</organism>
<keyword evidence="1 2" id="KW-0238">DNA-binding</keyword>
<dbReference type="KEGG" id="wei:EQG49_04660"/>
<evidence type="ECO:0000256" key="1">
    <source>
        <dbReference type="ARBA" id="ARBA00023125"/>
    </source>
</evidence>
<dbReference type="Proteomes" id="UP000292886">
    <property type="component" value="Chromosome"/>
</dbReference>
<reference evidence="4" key="1">
    <citation type="submission" date="2019-03" db="EMBL/GenBank/DDBJ databases">
        <title>Weissella sp. 26KH-42 Genome sequencing.</title>
        <authorList>
            <person name="Heo J."/>
            <person name="Kim S.-J."/>
            <person name="Kim J.-S."/>
            <person name="Hong S.-B."/>
            <person name="Kwon S.-W."/>
        </authorList>
    </citation>
    <scope>NUCLEOTIDE SEQUENCE [LARGE SCALE GENOMIC DNA]</scope>
    <source>
        <strain evidence="4">26KH-42</strain>
    </source>
</reference>
<evidence type="ECO:0000313" key="3">
    <source>
        <dbReference type="EMBL" id="QBO35806.1"/>
    </source>
</evidence>
<dbReference type="EMBL" id="CP037940">
    <property type="protein sequence ID" value="QBO35806.1"/>
    <property type="molecule type" value="Genomic_DNA"/>
</dbReference>
<dbReference type="PANTHER" id="PTHR33449:SF1">
    <property type="entry name" value="NUCLEOID-ASSOCIATED PROTEIN YBAB"/>
    <property type="match status" value="1"/>
</dbReference>
<evidence type="ECO:0000313" key="4">
    <source>
        <dbReference type="Proteomes" id="UP000292886"/>
    </source>
</evidence>
<dbReference type="HAMAP" id="MF_00274">
    <property type="entry name" value="DNA_YbaB_EbfC"/>
    <property type="match status" value="1"/>
</dbReference>
<protein>
    <recommendedName>
        <fullName evidence="2">Nucleoid-associated protein EQG49_04660</fullName>
    </recommendedName>
</protein>
<dbReference type="PIRSF" id="PIRSF004555">
    <property type="entry name" value="UCP004555"/>
    <property type="match status" value="1"/>
</dbReference>
<evidence type="ECO:0000256" key="2">
    <source>
        <dbReference type="HAMAP-Rule" id="MF_00274"/>
    </source>
</evidence>
<comment type="function">
    <text evidence="2">Binds to DNA and alters its conformation. May be involved in regulation of gene expression, nucleoid organization and DNA protection.</text>
</comment>
<dbReference type="Gene3D" id="3.30.1310.10">
    <property type="entry name" value="Nucleoid-associated protein YbaB-like domain"/>
    <property type="match status" value="1"/>
</dbReference>